<dbReference type="PANTHER" id="PTHR23052:SF1">
    <property type="entry name" value="AXONEMAL DYNEIN LIGHT CHAIN DOMAIN-CONTAINING PROTEIN 1"/>
    <property type="match status" value="1"/>
</dbReference>
<keyword evidence="3" id="KW-1185">Reference proteome</keyword>
<gene>
    <name evidence="2" type="ORF">M9Y10_028881</name>
</gene>
<organism evidence="2 3">
    <name type="scientific">Tritrichomonas musculus</name>
    <dbReference type="NCBI Taxonomy" id="1915356"/>
    <lineage>
        <taxon>Eukaryota</taxon>
        <taxon>Metamonada</taxon>
        <taxon>Parabasalia</taxon>
        <taxon>Tritrichomonadida</taxon>
        <taxon>Tritrichomonadidae</taxon>
        <taxon>Tritrichomonas</taxon>
    </lineage>
</organism>
<feature type="region of interest" description="Disordered" evidence="1">
    <location>
        <begin position="287"/>
        <end position="328"/>
    </location>
</feature>
<reference evidence="2 3" key="1">
    <citation type="submission" date="2024-04" db="EMBL/GenBank/DDBJ databases">
        <title>Tritrichomonas musculus Genome.</title>
        <authorList>
            <person name="Alves-Ferreira E."/>
            <person name="Grigg M."/>
            <person name="Lorenzi H."/>
            <person name="Galac M."/>
        </authorList>
    </citation>
    <scope>NUCLEOTIDE SEQUENCE [LARGE SCALE GENOMIC DNA]</scope>
    <source>
        <strain evidence="2 3">EAF2021</strain>
    </source>
</reference>
<feature type="compositionally biased region" description="Polar residues" evidence="1">
    <location>
        <begin position="33"/>
        <end position="54"/>
    </location>
</feature>
<dbReference type="PANTHER" id="PTHR23052">
    <property type="entry name" value="AXONEMAL DYNEIN LIGHT CHAIN DOMAIN-CONTAINING PROTEIN 1"/>
    <property type="match status" value="1"/>
</dbReference>
<evidence type="ECO:0008006" key="4">
    <source>
        <dbReference type="Google" id="ProtNLM"/>
    </source>
</evidence>
<evidence type="ECO:0000313" key="3">
    <source>
        <dbReference type="Proteomes" id="UP001470230"/>
    </source>
</evidence>
<evidence type="ECO:0000313" key="2">
    <source>
        <dbReference type="EMBL" id="KAK8891661.1"/>
    </source>
</evidence>
<protein>
    <recommendedName>
        <fullName evidence="4">Translin-associated factor X-interacting protein 1 N-terminal domain-containing protein</fullName>
    </recommendedName>
</protein>
<dbReference type="InterPro" id="IPR052845">
    <property type="entry name" value="Axonemal_dynein_LC_domain"/>
</dbReference>
<name>A0ABR2KLG5_9EUKA</name>
<evidence type="ECO:0000256" key="1">
    <source>
        <dbReference type="SAM" id="MobiDB-lite"/>
    </source>
</evidence>
<feature type="region of interest" description="Disordered" evidence="1">
    <location>
        <begin position="32"/>
        <end position="56"/>
    </location>
</feature>
<accession>A0ABR2KLG5</accession>
<dbReference type="Proteomes" id="UP001470230">
    <property type="component" value="Unassembled WGS sequence"/>
</dbReference>
<sequence length="756" mass="88656">MNNDENPKTEPATRPSTVKFNVDYDYQLHQKTRPTTSIASRNPLSGLTSPSSALKGQMKKKIKTKTADVSHITDQRQKPLANIPSFIPDEFRKEVTTPTPLKPGTGSLNVNERTWHTQIFPTEAGVSRDEVTMLEEWLNQVLEKNLEESGNDFLTLAANARRWFGITYDELCRQVNSECPERAQLMSSIWKRYQELFQRVAQLHEEERSYLISCHKQRTTQLKNELDKTQSRLRVISQQYKDDQERWSNAREREETKFANMRKKLDLQVKNKRNLMLKIKSLKEKIEQKSDLDDGSPKNGNADEELKKNEIETSLTQSENKDAEKNKAEQIQLIPTQVSDRVQTLRQRIRNDYNYMIQISAPLDDIAHFIDKDREPPKLIRELYPHLIKSLPISHSGHMRTTNWLMSALTYFYAYRLTDLCDKRYAYQYPTDRLHFVNSIYSLFLRSFGTPYQASEVFFDLILTSRKLSEKEDNQRAKIFLKFIDCGDEYLDSVYLDFYCFLIGTYLSSITEKVPMFPDVFTEEKTSIAQISHLSAVEFSKKVFYAICEGDIAEDYISKMIEKFDLKPKDQDIKISLDLIIDFMIDSYKLEEKRVAEQLREQYEMDAAQYGGIVTLGQFQTLAMFSPRKINNREYTEMMSETFLRSSNKTISFNALIDELHKRAMLVPFIYDRIDYSIDAHPTDMIGFMKNEYLFHKDDYETKLDKISKSDDNLYQNLLDIKSKFEQVLELNRTGLFTEIAQREYYEKFSTVNIEL</sequence>
<feature type="compositionally biased region" description="Basic and acidic residues" evidence="1">
    <location>
        <begin position="319"/>
        <end position="328"/>
    </location>
</feature>
<proteinExistence type="predicted"/>
<comment type="caution">
    <text evidence="2">The sequence shown here is derived from an EMBL/GenBank/DDBJ whole genome shotgun (WGS) entry which is preliminary data.</text>
</comment>
<dbReference type="EMBL" id="JAPFFF010000004">
    <property type="protein sequence ID" value="KAK8891661.1"/>
    <property type="molecule type" value="Genomic_DNA"/>
</dbReference>
<feature type="compositionally biased region" description="Basic and acidic residues" evidence="1">
    <location>
        <begin position="287"/>
        <end position="296"/>
    </location>
</feature>